<evidence type="ECO:0000313" key="3">
    <source>
        <dbReference type="Proteomes" id="UP001163046"/>
    </source>
</evidence>
<feature type="compositionally biased region" description="Basic residues" evidence="1">
    <location>
        <begin position="25"/>
        <end position="36"/>
    </location>
</feature>
<dbReference type="OrthoDB" id="10072075at2759"/>
<name>A0A9W9YRF2_9CNID</name>
<accession>A0A9W9YRF2</accession>
<reference evidence="2" key="1">
    <citation type="submission" date="2023-01" db="EMBL/GenBank/DDBJ databases">
        <title>Genome assembly of the deep-sea coral Lophelia pertusa.</title>
        <authorList>
            <person name="Herrera S."/>
            <person name="Cordes E."/>
        </authorList>
    </citation>
    <scope>NUCLEOTIDE SEQUENCE</scope>
    <source>
        <strain evidence="2">USNM1676648</strain>
        <tissue evidence="2">Polyp</tissue>
    </source>
</reference>
<feature type="compositionally biased region" description="Low complexity" evidence="1">
    <location>
        <begin position="172"/>
        <end position="189"/>
    </location>
</feature>
<evidence type="ECO:0000256" key="1">
    <source>
        <dbReference type="SAM" id="MobiDB-lite"/>
    </source>
</evidence>
<feature type="compositionally biased region" description="Polar residues" evidence="1">
    <location>
        <begin position="194"/>
        <end position="214"/>
    </location>
</feature>
<feature type="compositionally biased region" description="Polar residues" evidence="1">
    <location>
        <begin position="335"/>
        <end position="347"/>
    </location>
</feature>
<evidence type="ECO:0000313" key="2">
    <source>
        <dbReference type="EMBL" id="KAJ7363616.1"/>
    </source>
</evidence>
<protein>
    <submittedName>
        <fullName evidence="2">Uncharacterized protein</fullName>
    </submittedName>
</protein>
<organism evidence="2 3">
    <name type="scientific">Desmophyllum pertusum</name>
    <dbReference type="NCBI Taxonomy" id="174260"/>
    <lineage>
        <taxon>Eukaryota</taxon>
        <taxon>Metazoa</taxon>
        <taxon>Cnidaria</taxon>
        <taxon>Anthozoa</taxon>
        <taxon>Hexacorallia</taxon>
        <taxon>Scleractinia</taxon>
        <taxon>Caryophylliina</taxon>
        <taxon>Caryophylliidae</taxon>
        <taxon>Desmophyllum</taxon>
    </lineage>
</organism>
<proteinExistence type="predicted"/>
<feature type="compositionally biased region" description="Basic residues" evidence="1">
    <location>
        <begin position="132"/>
        <end position="141"/>
    </location>
</feature>
<dbReference type="AlphaFoldDB" id="A0A9W9YRF2"/>
<feature type="compositionally biased region" description="Basic and acidic residues" evidence="1">
    <location>
        <begin position="98"/>
        <end position="107"/>
    </location>
</feature>
<feature type="region of interest" description="Disordered" evidence="1">
    <location>
        <begin position="1"/>
        <end position="64"/>
    </location>
</feature>
<dbReference type="EMBL" id="MU827305">
    <property type="protein sequence ID" value="KAJ7363616.1"/>
    <property type="molecule type" value="Genomic_DNA"/>
</dbReference>
<feature type="region of interest" description="Disordered" evidence="1">
    <location>
        <begin position="81"/>
        <end position="378"/>
    </location>
</feature>
<keyword evidence="3" id="KW-1185">Reference proteome</keyword>
<comment type="caution">
    <text evidence="2">The sequence shown here is derived from an EMBL/GenBank/DDBJ whole genome shotgun (WGS) entry which is preliminary data.</text>
</comment>
<dbReference type="Proteomes" id="UP001163046">
    <property type="component" value="Unassembled WGS sequence"/>
</dbReference>
<gene>
    <name evidence="2" type="ORF">OS493_009778</name>
</gene>
<sequence length="463" mass="50875">MAWRMITSLDLHTSIPLGSPEPSHTKRRRSTGRKKSSKSESEQDVVISETVPEETGVEQVHRTASIQETEEVFVQNIEECETATVDTNGEVDGSLESTRVDDQETQEHQGNMSPTGDAGLWYRKHSSELTKSKKKKWRDKKKPADKSVEDSQGNPASQKEETATKKVSSPDKPAWSKPSVSSPPAASLKDIIEQEQSQASSDVSSVTEVLSPSKGTGDKHLPAQSLSTSPQGRAFRWNSGGRQSQKQRKRSKSNTLDESGGRRESSEGNTSDLADAGKEEKRPTAWGGVNKDPVPVQSLRDLIQEEEHKTSSPTPTPRIPVAPGKSGSTRRKLNWHSQPGFYTSSSDPDGEEAVDTDHERDSGVPLSPPKSAWKSNHIACSPPSSSVAFSTILESQEQENTNLNKFSRKPFHLTQLEEKAMEELLQYYGGKDNACEFVTVERIPSTAASPVWKKERSPSVTSN</sequence>